<evidence type="ECO:0000313" key="2">
    <source>
        <dbReference type="Proteomes" id="UP000003505"/>
    </source>
</evidence>
<comment type="caution">
    <text evidence="1">The sequence shown here is derived from an EMBL/GenBank/DDBJ whole genome shotgun (WGS) entry which is preliminary data.</text>
</comment>
<organism evidence="1 2">
    <name type="scientific">Selenomonas sputigena (strain ATCC 35185 / DSM 20758 / CCUG 44933 / VPI D19B-28)</name>
    <dbReference type="NCBI Taxonomy" id="546271"/>
    <lineage>
        <taxon>Bacteria</taxon>
        <taxon>Bacillati</taxon>
        <taxon>Bacillota</taxon>
        <taxon>Negativicutes</taxon>
        <taxon>Selenomonadales</taxon>
        <taxon>Selenomonadaceae</taxon>
        <taxon>Selenomonas</taxon>
    </lineage>
</organism>
<dbReference type="AlphaFoldDB" id="C9LUX6"/>
<accession>C9LUX6</accession>
<evidence type="ECO:0000313" key="1">
    <source>
        <dbReference type="EMBL" id="EEX77330.1"/>
    </source>
</evidence>
<reference evidence="1 2" key="1">
    <citation type="submission" date="2009-09" db="EMBL/GenBank/DDBJ databases">
        <authorList>
            <person name="Weinstock G."/>
            <person name="Sodergren E."/>
            <person name="Clifton S."/>
            <person name="Fulton L."/>
            <person name="Fulton B."/>
            <person name="Courtney L."/>
            <person name="Fronick C."/>
            <person name="Harrison M."/>
            <person name="Strong C."/>
            <person name="Farmer C."/>
            <person name="Delahaunty K."/>
            <person name="Markovic C."/>
            <person name="Hall O."/>
            <person name="Minx P."/>
            <person name="Tomlinson C."/>
            <person name="Mitreva M."/>
            <person name="Nelson J."/>
            <person name="Hou S."/>
            <person name="Wollam A."/>
            <person name="Pepin K.H."/>
            <person name="Johnson M."/>
            <person name="Bhonagiri V."/>
            <person name="Nash W.E."/>
            <person name="Warren W."/>
            <person name="Chinwalla A."/>
            <person name="Mardis E.R."/>
            <person name="Wilson R.K."/>
        </authorList>
    </citation>
    <scope>NUCLEOTIDE SEQUENCE [LARGE SCALE GENOMIC DNA]</scope>
    <source>
        <strain evidence="2">ATCC 35185 / DSM 20758 / VPI D19B-28</strain>
    </source>
</reference>
<dbReference type="EMBL" id="ACKP02000021">
    <property type="protein sequence ID" value="EEX77330.1"/>
    <property type="molecule type" value="Genomic_DNA"/>
</dbReference>
<name>C9LUX6_SELS3</name>
<sequence>MQDASFGVGFSPNTLPQVLLPVFFSCPISFYNKPIGIIVKSRNFPLTNTKNMRYLGL</sequence>
<gene>
    <name evidence="1" type="ORF">SELSPUOL_01266</name>
</gene>
<proteinExistence type="predicted"/>
<dbReference type="Proteomes" id="UP000003505">
    <property type="component" value="Unassembled WGS sequence"/>
</dbReference>
<protein>
    <submittedName>
        <fullName evidence="1">Uncharacterized protein</fullName>
    </submittedName>
</protein>